<accession>A0A0E9UVG1</accession>
<protein>
    <submittedName>
        <fullName evidence="1">Uncharacterized protein</fullName>
    </submittedName>
</protein>
<name>A0A0E9UVG1_ANGAN</name>
<reference evidence="1" key="1">
    <citation type="submission" date="2014-11" db="EMBL/GenBank/DDBJ databases">
        <authorList>
            <person name="Amaro Gonzalez C."/>
        </authorList>
    </citation>
    <scope>NUCLEOTIDE SEQUENCE</scope>
</reference>
<organism evidence="1">
    <name type="scientific">Anguilla anguilla</name>
    <name type="common">European freshwater eel</name>
    <name type="synonym">Muraena anguilla</name>
    <dbReference type="NCBI Taxonomy" id="7936"/>
    <lineage>
        <taxon>Eukaryota</taxon>
        <taxon>Metazoa</taxon>
        <taxon>Chordata</taxon>
        <taxon>Craniata</taxon>
        <taxon>Vertebrata</taxon>
        <taxon>Euteleostomi</taxon>
        <taxon>Actinopterygii</taxon>
        <taxon>Neopterygii</taxon>
        <taxon>Teleostei</taxon>
        <taxon>Anguilliformes</taxon>
        <taxon>Anguillidae</taxon>
        <taxon>Anguilla</taxon>
    </lineage>
</organism>
<evidence type="ECO:0000313" key="1">
    <source>
        <dbReference type="EMBL" id="JAH69859.1"/>
    </source>
</evidence>
<proteinExistence type="predicted"/>
<dbReference type="AlphaFoldDB" id="A0A0E9UVG1"/>
<dbReference type="EMBL" id="GBXM01038718">
    <property type="protein sequence ID" value="JAH69859.1"/>
    <property type="molecule type" value="Transcribed_RNA"/>
</dbReference>
<sequence length="24" mass="2724">MVSEPEFLTVGHVQLCGFIMQNPF</sequence>
<dbReference type="EMBL" id="GBXM01033570">
    <property type="protein sequence ID" value="JAH75007.1"/>
    <property type="molecule type" value="Transcribed_RNA"/>
</dbReference>
<reference evidence="1" key="2">
    <citation type="journal article" date="2015" name="Fish Shellfish Immunol.">
        <title>Early steps in the European eel (Anguilla anguilla)-Vibrio vulnificus interaction in the gills: Role of the RtxA13 toxin.</title>
        <authorList>
            <person name="Callol A."/>
            <person name="Pajuelo D."/>
            <person name="Ebbesson L."/>
            <person name="Teles M."/>
            <person name="MacKenzie S."/>
            <person name="Amaro C."/>
        </authorList>
    </citation>
    <scope>NUCLEOTIDE SEQUENCE</scope>
</reference>